<proteinExistence type="predicted"/>
<comment type="caution">
    <text evidence="1">The sequence shown here is derived from an EMBL/GenBank/DDBJ whole genome shotgun (WGS) entry which is preliminary data.</text>
</comment>
<accession>A0AAE4FQM8</accession>
<protein>
    <recommendedName>
        <fullName evidence="3">Chemotaxis protein</fullName>
    </recommendedName>
</protein>
<evidence type="ECO:0000313" key="1">
    <source>
        <dbReference type="EMBL" id="MDS3859898.1"/>
    </source>
</evidence>
<evidence type="ECO:0000313" key="2">
    <source>
        <dbReference type="Proteomes" id="UP001268256"/>
    </source>
</evidence>
<dbReference type="Pfam" id="PF18845">
    <property type="entry name" value="baeRF_family3"/>
    <property type="match status" value="1"/>
</dbReference>
<reference evidence="2" key="1">
    <citation type="submission" date="2023-07" db="EMBL/GenBank/DDBJ databases">
        <authorList>
            <person name="Luz R."/>
            <person name="Cordeiro R."/>
            <person name="Fonseca A."/>
            <person name="Goncalves V."/>
        </authorList>
    </citation>
    <scope>NUCLEOTIDE SEQUENCE [LARGE SCALE GENOMIC DNA]</scope>
    <source>
        <strain evidence="2">BACA0444</strain>
    </source>
</reference>
<organism evidence="1 2">
    <name type="scientific">Pseudocalidococcus azoricus BACA0444</name>
    <dbReference type="NCBI Taxonomy" id="2918990"/>
    <lineage>
        <taxon>Bacteria</taxon>
        <taxon>Bacillati</taxon>
        <taxon>Cyanobacteriota</taxon>
        <taxon>Cyanophyceae</taxon>
        <taxon>Acaryochloridales</taxon>
        <taxon>Thermosynechococcaceae</taxon>
        <taxon>Pseudocalidococcus</taxon>
        <taxon>Pseudocalidococcus azoricus</taxon>
    </lineage>
</organism>
<dbReference type="InterPro" id="IPR041289">
    <property type="entry name" value="Bact_RF_family3"/>
</dbReference>
<gene>
    <name evidence="1" type="ORF">RIF25_03660</name>
</gene>
<sequence>MKGPTPGVPMICRQNLKHLQAIKAVPAVSILLPTHRTSPDNKRDPIQVKNLVTEAKNRLSQEFKQRQLDPLLQNLEALVAEIDYSYALDGLALYVSHDFAKLYYLPFPVRARVVIDQTFATRDLVYGLHRAERYWLLLLSQGETRLIAGTGETLEEITDEAFPMVMSGPGATSPLPYHADSSYLDDRHRQFFQQVDQALANYAEGESLPLILGGVVRQISFFQEVSQYAAAVAGTITGNFDKASLSELAPQVYPIFQSIRETRRSQSLEELAAAVDAQRVVSTIGEAWRFAHEGRGKTLLVEKNYHEPATVCEAGRLELAAEPGGVGIMDDAVDEIIEVILAKGGDVQFVEDGALALHQKIALILRY</sequence>
<dbReference type="AlphaFoldDB" id="A0AAE4FQM8"/>
<evidence type="ECO:0008006" key="3">
    <source>
        <dbReference type="Google" id="ProtNLM"/>
    </source>
</evidence>
<keyword evidence="2" id="KW-1185">Reference proteome</keyword>
<dbReference type="EMBL" id="JAVMIP010000002">
    <property type="protein sequence ID" value="MDS3859898.1"/>
    <property type="molecule type" value="Genomic_DNA"/>
</dbReference>
<name>A0AAE4FQM8_9CYAN</name>
<dbReference type="Proteomes" id="UP001268256">
    <property type="component" value="Unassembled WGS sequence"/>
</dbReference>